<accession>A0A6A6HQZ4</accession>
<dbReference type="AlphaFoldDB" id="A0A6A6HQZ4"/>
<reference evidence="1" key="1">
    <citation type="journal article" date="2020" name="Stud. Mycol.">
        <title>101 Dothideomycetes genomes: a test case for predicting lifestyles and emergence of pathogens.</title>
        <authorList>
            <person name="Haridas S."/>
            <person name="Albert R."/>
            <person name="Binder M."/>
            <person name="Bloem J."/>
            <person name="Labutti K."/>
            <person name="Salamov A."/>
            <person name="Andreopoulos B."/>
            <person name="Baker S."/>
            <person name="Barry K."/>
            <person name="Bills G."/>
            <person name="Bluhm B."/>
            <person name="Cannon C."/>
            <person name="Castanera R."/>
            <person name="Culley D."/>
            <person name="Daum C."/>
            <person name="Ezra D."/>
            <person name="Gonzalez J."/>
            <person name="Henrissat B."/>
            <person name="Kuo A."/>
            <person name="Liang C."/>
            <person name="Lipzen A."/>
            <person name="Lutzoni F."/>
            <person name="Magnuson J."/>
            <person name="Mondo S."/>
            <person name="Nolan M."/>
            <person name="Ohm R."/>
            <person name="Pangilinan J."/>
            <person name="Park H.-J."/>
            <person name="Ramirez L."/>
            <person name="Alfaro M."/>
            <person name="Sun H."/>
            <person name="Tritt A."/>
            <person name="Yoshinaga Y."/>
            <person name="Zwiers L.-H."/>
            <person name="Turgeon B."/>
            <person name="Goodwin S."/>
            <person name="Spatafora J."/>
            <person name="Crous P."/>
            <person name="Grigoriev I."/>
        </authorList>
    </citation>
    <scope>NUCLEOTIDE SEQUENCE</scope>
    <source>
        <strain evidence="1">CBS 122368</strain>
    </source>
</reference>
<evidence type="ECO:0000313" key="2">
    <source>
        <dbReference type="Proteomes" id="UP000800094"/>
    </source>
</evidence>
<evidence type="ECO:0008006" key="3">
    <source>
        <dbReference type="Google" id="ProtNLM"/>
    </source>
</evidence>
<dbReference type="Proteomes" id="UP000800094">
    <property type="component" value="Unassembled WGS sequence"/>
</dbReference>
<dbReference type="GeneID" id="54589417"/>
<dbReference type="RefSeq" id="XP_033675256.1">
    <property type="nucleotide sequence ID" value="XM_033836087.1"/>
</dbReference>
<keyword evidence="2" id="KW-1185">Reference proteome</keyword>
<proteinExistence type="predicted"/>
<evidence type="ECO:0000313" key="1">
    <source>
        <dbReference type="EMBL" id="KAF2240252.1"/>
    </source>
</evidence>
<gene>
    <name evidence="1" type="ORF">BU26DRAFT_611787</name>
</gene>
<name>A0A6A6HQZ4_9PLEO</name>
<organism evidence="1 2">
    <name type="scientific">Trematosphaeria pertusa</name>
    <dbReference type="NCBI Taxonomy" id="390896"/>
    <lineage>
        <taxon>Eukaryota</taxon>
        <taxon>Fungi</taxon>
        <taxon>Dikarya</taxon>
        <taxon>Ascomycota</taxon>
        <taxon>Pezizomycotina</taxon>
        <taxon>Dothideomycetes</taxon>
        <taxon>Pleosporomycetidae</taxon>
        <taxon>Pleosporales</taxon>
        <taxon>Massarineae</taxon>
        <taxon>Trematosphaeriaceae</taxon>
        <taxon>Trematosphaeria</taxon>
    </lineage>
</organism>
<protein>
    <recommendedName>
        <fullName evidence="3">PDZ-like domain-containing protein</fullName>
    </recommendedName>
</protein>
<dbReference type="EMBL" id="ML987222">
    <property type="protein sequence ID" value="KAF2240252.1"/>
    <property type="molecule type" value="Genomic_DNA"/>
</dbReference>
<sequence length="139" mass="15936">MDVKVPTVRALDADVTEYVKFYGLSAHRSTFAVRLTFPDVPSDVYLAAVLLASPGKLYKIPVPAFVVRIRDRKVSTLDDLKQIACEIPDDMYFDMEVILWGNRLEKVTLKKNEEQFPTEVTRLRLDDRRVRRSDADAGF</sequence>